<keyword evidence="3" id="KW-0862">Zinc</keyword>
<dbReference type="Pfam" id="PF01475">
    <property type="entry name" value="FUR"/>
    <property type="match status" value="1"/>
</dbReference>
<evidence type="ECO:0000313" key="7">
    <source>
        <dbReference type="EMBL" id="MCX2564590.1"/>
    </source>
</evidence>
<dbReference type="PANTHER" id="PTHR33202:SF6">
    <property type="entry name" value="ZINC UPTAKE REGULATION PROTEIN"/>
    <property type="match status" value="1"/>
</dbReference>
<dbReference type="PANTHER" id="PTHR33202">
    <property type="entry name" value="ZINC UPTAKE REGULATION PROTEIN"/>
    <property type="match status" value="1"/>
</dbReference>
<dbReference type="CDD" id="cd07153">
    <property type="entry name" value="Fur_like"/>
    <property type="match status" value="1"/>
</dbReference>
<keyword evidence="5" id="KW-0238">DNA-binding</keyword>
<evidence type="ECO:0000256" key="6">
    <source>
        <dbReference type="ARBA" id="ARBA00023163"/>
    </source>
</evidence>
<protein>
    <submittedName>
        <fullName evidence="7">Transcriptional repressor</fullName>
    </submittedName>
</protein>
<dbReference type="EMBL" id="JAPIUZ010000007">
    <property type="protein sequence ID" value="MCX2564590.1"/>
    <property type="molecule type" value="Genomic_DNA"/>
</dbReference>
<name>A0ABT3QH72_9PROT</name>
<comment type="caution">
    <text evidence="7">The sequence shown here is derived from an EMBL/GenBank/DDBJ whole genome shotgun (WGS) entry which is preliminary data.</text>
</comment>
<gene>
    <name evidence="7" type="ORF">OQ497_11565</name>
</gene>
<keyword evidence="4" id="KW-0805">Transcription regulation</keyword>
<dbReference type="Gene3D" id="1.10.10.10">
    <property type="entry name" value="Winged helix-like DNA-binding domain superfamily/Winged helix DNA-binding domain"/>
    <property type="match status" value="1"/>
</dbReference>
<evidence type="ECO:0000256" key="3">
    <source>
        <dbReference type="ARBA" id="ARBA00022833"/>
    </source>
</evidence>
<evidence type="ECO:0000256" key="4">
    <source>
        <dbReference type="ARBA" id="ARBA00023015"/>
    </source>
</evidence>
<accession>A0ABT3QH72</accession>
<dbReference type="Proteomes" id="UP001301152">
    <property type="component" value="Unassembled WGS sequence"/>
</dbReference>
<dbReference type="InterPro" id="IPR036390">
    <property type="entry name" value="WH_DNA-bd_sf"/>
</dbReference>
<dbReference type="InterPro" id="IPR002481">
    <property type="entry name" value="FUR"/>
</dbReference>
<dbReference type="SUPFAM" id="SSF46785">
    <property type="entry name" value="Winged helix' DNA-binding domain"/>
    <property type="match status" value="1"/>
</dbReference>
<keyword evidence="2" id="KW-0678">Repressor</keyword>
<organism evidence="7 8">
    <name type="scientific">Acetobacter thailandicus</name>
    <dbReference type="NCBI Taxonomy" id="1502842"/>
    <lineage>
        <taxon>Bacteria</taxon>
        <taxon>Pseudomonadati</taxon>
        <taxon>Pseudomonadota</taxon>
        <taxon>Alphaproteobacteria</taxon>
        <taxon>Acetobacterales</taxon>
        <taxon>Acetobacteraceae</taxon>
        <taxon>Acetobacter</taxon>
    </lineage>
</organism>
<reference evidence="7 8" key="1">
    <citation type="submission" date="2022-11" db="EMBL/GenBank/DDBJ databases">
        <title>Genome sequencing of Acetobacter type strain.</title>
        <authorList>
            <person name="Heo J."/>
            <person name="Lee D."/>
            <person name="Han B.-H."/>
            <person name="Hong S.-B."/>
            <person name="Kwon S.-W."/>
        </authorList>
    </citation>
    <scope>NUCLEOTIDE SEQUENCE [LARGE SCALE GENOMIC DNA]</scope>
    <source>
        <strain evidence="7 8">KACC 21253</strain>
    </source>
</reference>
<evidence type="ECO:0000313" key="8">
    <source>
        <dbReference type="Proteomes" id="UP001301152"/>
    </source>
</evidence>
<comment type="similarity">
    <text evidence="1">Belongs to the Fur family.</text>
</comment>
<dbReference type="InterPro" id="IPR036388">
    <property type="entry name" value="WH-like_DNA-bd_sf"/>
</dbReference>
<dbReference type="RefSeq" id="WP_173560165.1">
    <property type="nucleotide sequence ID" value="NZ_JAPIUZ010000007.1"/>
</dbReference>
<dbReference type="Gene3D" id="3.30.1490.190">
    <property type="match status" value="1"/>
</dbReference>
<sequence length="179" mass="19794">MPGHTSCSSDCQSEITTPVEELLDKAAALCARNGSRLTPQRREILSLILSAGKPVGAYDLLEQIKTPERKPAPPTVYRALEFLLEHGLIHRIERLSAFVPCVHLLHAHHTDDCSQKYKDDTPHLHTAQFLICRECKSTSEISTPHILEAIKQSCQPRGFIAQNAFIEIEGLCSGCAGKK</sequence>
<proteinExistence type="inferred from homology"/>
<evidence type="ECO:0000256" key="2">
    <source>
        <dbReference type="ARBA" id="ARBA00022491"/>
    </source>
</evidence>
<dbReference type="InterPro" id="IPR043135">
    <property type="entry name" value="Fur_C"/>
</dbReference>
<keyword evidence="8" id="KW-1185">Reference proteome</keyword>
<keyword evidence="6" id="KW-0804">Transcription</keyword>
<evidence type="ECO:0000256" key="5">
    <source>
        <dbReference type="ARBA" id="ARBA00023125"/>
    </source>
</evidence>
<evidence type="ECO:0000256" key="1">
    <source>
        <dbReference type="ARBA" id="ARBA00007957"/>
    </source>
</evidence>